<dbReference type="CDD" id="cd06849">
    <property type="entry name" value="lipoyl_domain"/>
    <property type="match status" value="2"/>
</dbReference>
<evidence type="ECO:0000256" key="5">
    <source>
        <dbReference type="ARBA" id="ARBA00022823"/>
    </source>
</evidence>
<evidence type="ECO:0000256" key="4">
    <source>
        <dbReference type="ARBA" id="ARBA00022737"/>
    </source>
</evidence>
<dbReference type="InterPro" id="IPR000089">
    <property type="entry name" value="Biotin_lipoyl"/>
</dbReference>
<dbReference type="GO" id="GO:0006086">
    <property type="term" value="P:pyruvate decarboxylation to acetyl-CoA"/>
    <property type="evidence" value="ECO:0007669"/>
    <property type="project" value="TreeGrafter"/>
</dbReference>
<dbReference type="EMBL" id="NZEX01000060">
    <property type="protein sequence ID" value="MAH62917.1"/>
    <property type="molecule type" value="Genomic_DNA"/>
</dbReference>
<evidence type="ECO:0000259" key="12">
    <source>
        <dbReference type="PROSITE" id="PS51826"/>
    </source>
</evidence>
<evidence type="ECO:0000256" key="8">
    <source>
        <dbReference type="ARBA" id="ARBA00048370"/>
    </source>
</evidence>
<keyword evidence="4" id="KW-0677">Repeat</keyword>
<keyword evidence="5 9" id="KW-0450">Lipoyl</keyword>
<feature type="compositionally biased region" description="Polar residues" evidence="10">
    <location>
        <begin position="202"/>
        <end position="228"/>
    </location>
</feature>
<dbReference type="InterPro" id="IPR001078">
    <property type="entry name" value="2-oxoacid_DH_actylTfrase"/>
</dbReference>
<evidence type="ECO:0000256" key="2">
    <source>
        <dbReference type="ARBA" id="ARBA00011484"/>
    </source>
</evidence>
<feature type="domain" description="Lipoyl-binding" evidence="11">
    <location>
        <begin position="4"/>
        <end position="79"/>
    </location>
</feature>
<proteinExistence type="inferred from homology"/>
<dbReference type="AlphaFoldDB" id="A0A2D6YI92"/>
<dbReference type="NCBIfam" id="TIGR01348">
    <property type="entry name" value="PDHac_trf_long"/>
    <property type="match status" value="1"/>
</dbReference>
<gene>
    <name evidence="13" type="primary">aceF</name>
    <name evidence="13" type="ORF">CMN54_05610</name>
</gene>
<sequence>MSTIKEIKVPDIGDFSDVEVIEILVKPGDSLKAEDPVMTLESDKATMDVPCPEDGQVAELLVKVGDRVSEGMSILQLLATGASQSTSTEVVEAPISSPSISSADQALALAQVVSASVEVIVPDIGDFQNVEIIEIFVKPGDAVNVEDPLITLESDKATMEVPSSDAGTIEAVMVKVGDSVSAGTAVIRLSTSGGVATALSAPASSNPKVGQKDSAPTTAQAEPTNSVVEPSKIDEAAFRKAHASPSVRKFARELGVDLSKLSGSGRKNRITKENVQSYVKQAVTKAESGDISAPAASGSGIPAMPEVDFSKFGEIETQDLPRIKKISGKNLHRVWLNIPAVTHHDEVDITNLENFRKELKDEAAKQGVRITLLAFIMKALAANLKHFPTFNSSLTPEGERLILKKYFHIGVAVDTPNGLVVPVIRDVDQKNVYDLAHDLGEMSVKARDGKLKSQDMQGGSMTISSLGGIGGTAFTPLVNAPEVAILGLTRSRMQPVWNGNEFIPRLMQPFDVSYDHRVIDGAEAARFVVSLGKYLTDIRRVLL</sequence>
<comment type="function">
    <text evidence="7">The pyruvate dehydrogenase complex catalyzes the overall conversion of pyruvate to acetyl-CoA and CO(2). It contains multiple copies of three enzymatic components: pyruvate dehydrogenase (E1), dihydrolipoamide acetyltransferase (E2) and lipoamide dehydrogenase (E3).</text>
</comment>
<feature type="domain" description="Peripheral subunit-binding (PSBD)" evidence="12">
    <location>
        <begin position="242"/>
        <end position="279"/>
    </location>
</feature>
<dbReference type="SUPFAM" id="SSF47005">
    <property type="entry name" value="Peripheral subunit-binding domain of 2-oxo acid dehydrogenase complex"/>
    <property type="match status" value="1"/>
</dbReference>
<dbReference type="PROSITE" id="PS00189">
    <property type="entry name" value="LIPOYL"/>
    <property type="match status" value="2"/>
</dbReference>
<evidence type="ECO:0000256" key="10">
    <source>
        <dbReference type="SAM" id="MobiDB-lite"/>
    </source>
</evidence>
<dbReference type="EC" id="2.3.1.12" evidence="9"/>
<keyword evidence="3 9" id="KW-0808">Transferase</keyword>
<dbReference type="InterPro" id="IPR011053">
    <property type="entry name" value="Single_hybrid_motif"/>
</dbReference>
<dbReference type="PROSITE" id="PS50968">
    <property type="entry name" value="BIOTINYL_LIPOYL"/>
    <property type="match status" value="2"/>
</dbReference>
<dbReference type="InterPro" id="IPR050743">
    <property type="entry name" value="2-oxoacid_DH_E2_comp"/>
</dbReference>
<protein>
    <recommendedName>
        <fullName evidence="9">Acetyltransferase component of pyruvate dehydrogenase complex</fullName>
        <ecNumber evidence="9">2.3.1.12</ecNumber>
    </recommendedName>
</protein>
<feature type="domain" description="Lipoyl-binding" evidence="11">
    <location>
        <begin position="116"/>
        <end position="190"/>
    </location>
</feature>
<dbReference type="FunFam" id="2.40.50.100:FF:000009">
    <property type="entry name" value="Acetyltransferase component of pyruvate dehydrogenase complex"/>
    <property type="match status" value="2"/>
</dbReference>
<dbReference type="Gene3D" id="2.40.50.100">
    <property type="match status" value="2"/>
</dbReference>
<keyword evidence="6 9" id="KW-0012">Acyltransferase</keyword>
<dbReference type="Gene3D" id="3.30.559.10">
    <property type="entry name" value="Chloramphenicol acetyltransferase-like domain"/>
    <property type="match status" value="1"/>
</dbReference>
<reference evidence="14" key="1">
    <citation type="submission" date="2017-09" db="EMBL/GenBank/DDBJ databases">
        <title>The Reconstruction of 2,631 Draft Metagenome-Assembled Genomes from the Global Oceans.</title>
        <authorList>
            <person name="Tully B.J."/>
            <person name="Graham E.D."/>
            <person name="Heidelberg J.F."/>
        </authorList>
    </citation>
    <scope>NUCLEOTIDE SEQUENCE [LARGE SCALE GENOMIC DNA]</scope>
</reference>
<evidence type="ECO:0000256" key="1">
    <source>
        <dbReference type="ARBA" id="ARBA00007317"/>
    </source>
</evidence>
<dbReference type="PANTHER" id="PTHR43178:SF2">
    <property type="entry name" value="DIHYDROLIPOYLLYSINE-RESIDUE ACETYLTRANSFERASE COMPONENT OF PYRUVATE DEHYDROGENASE COMPLEX"/>
    <property type="match status" value="1"/>
</dbReference>
<evidence type="ECO:0000256" key="7">
    <source>
        <dbReference type="ARBA" id="ARBA00025211"/>
    </source>
</evidence>
<comment type="catalytic activity">
    <reaction evidence="8 9">
        <text>N(6)-[(R)-dihydrolipoyl]-L-lysyl-[protein] + acetyl-CoA = N(6)-[(R)-S(8)-acetyldihydrolipoyl]-L-lysyl-[protein] + CoA</text>
        <dbReference type="Rhea" id="RHEA:17017"/>
        <dbReference type="Rhea" id="RHEA-COMP:10475"/>
        <dbReference type="Rhea" id="RHEA-COMP:10478"/>
        <dbReference type="ChEBI" id="CHEBI:57287"/>
        <dbReference type="ChEBI" id="CHEBI:57288"/>
        <dbReference type="ChEBI" id="CHEBI:83100"/>
        <dbReference type="ChEBI" id="CHEBI:83111"/>
        <dbReference type="EC" id="2.3.1.12"/>
    </reaction>
</comment>
<dbReference type="FunFam" id="3.30.559.10:FF:000004">
    <property type="entry name" value="Acetyltransferase component of pyruvate dehydrogenase complex"/>
    <property type="match status" value="1"/>
</dbReference>
<dbReference type="Pfam" id="PF02817">
    <property type="entry name" value="E3_binding"/>
    <property type="match status" value="1"/>
</dbReference>
<dbReference type="InterPro" id="IPR036625">
    <property type="entry name" value="E3-bd_dom_sf"/>
</dbReference>
<dbReference type="GO" id="GO:0031405">
    <property type="term" value="F:lipoic acid binding"/>
    <property type="evidence" value="ECO:0007669"/>
    <property type="project" value="TreeGrafter"/>
</dbReference>
<comment type="cofactor">
    <cofactor evidence="9">
        <name>(R)-lipoate</name>
        <dbReference type="ChEBI" id="CHEBI:83088"/>
    </cofactor>
    <text evidence="9">Binds 2 lipoyl cofactors covalently.</text>
</comment>
<evidence type="ECO:0000313" key="14">
    <source>
        <dbReference type="Proteomes" id="UP000226525"/>
    </source>
</evidence>
<dbReference type="InterPro" id="IPR003016">
    <property type="entry name" value="2-oxoA_DH_lipoyl-BS"/>
</dbReference>
<dbReference type="SUPFAM" id="SSF52777">
    <property type="entry name" value="CoA-dependent acyltransferases"/>
    <property type="match status" value="1"/>
</dbReference>
<dbReference type="InterPro" id="IPR023213">
    <property type="entry name" value="CAT-like_dom_sf"/>
</dbReference>
<comment type="caution">
    <text evidence="13">The sequence shown here is derived from an EMBL/GenBank/DDBJ whole genome shotgun (WGS) entry which is preliminary data.</text>
</comment>
<dbReference type="Gene3D" id="4.10.320.10">
    <property type="entry name" value="E3-binding domain"/>
    <property type="match status" value="1"/>
</dbReference>
<dbReference type="PROSITE" id="PS51826">
    <property type="entry name" value="PSBD"/>
    <property type="match status" value="1"/>
</dbReference>
<dbReference type="GO" id="GO:0005737">
    <property type="term" value="C:cytoplasm"/>
    <property type="evidence" value="ECO:0007669"/>
    <property type="project" value="TreeGrafter"/>
</dbReference>
<dbReference type="InterPro" id="IPR006256">
    <property type="entry name" value="AcTrfase_Pyrv_DH_cplx"/>
</dbReference>
<accession>A0A2D6YI92</accession>
<evidence type="ECO:0000256" key="3">
    <source>
        <dbReference type="ARBA" id="ARBA00022679"/>
    </source>
</evidence>
<name>A0A2D6YI92_9DELT</name>
<comment type="subunit">
    <text evidence="2 9">Forms a 24-polypeptide structural core with octahedral symmetry.</text>
</comment>
<comment type="similarity">
    <text evidence="1 9">Belongs to the 2-oxoacid dehydrogenase family.</text>
</comment>
<feature type="region of interest" description="Disordered" evidence="10">
    <location>
        <begin position="199"/>
        <end position="231"/>
    </location>
</feature>
<dbReference type="Pfam" id="PF00198">
    <property type="entry name" value="2-oxoacid_dh"/>
    <property type="match status" value="1"/>
</dbReference>
<dbReference type="GO" id="GO:0045254">
    <property type="term" value="C:pyruvate dehydrogenase complex"/>
    <property type="evidence" value="ECO:0007669"/>
    <property type="project" value="UniProtKB-UniRule"/>
</dbReference>
<evidence type="ECO:0000256" key="9">
    <source>
        <dbReference type="RuleBase" id="RU361137"/>
    </source>
</evidence>
<dbReference type="PANTHER" id="PTHR43178">
    <property type="entry name" value="DIHYDROLIPOAMIDE ACETYLTRANSFERASE COMPONENT OF PYRUVATE DEHYDROGENASE COMPLEX"/>
    <property type="match status" value="1"/>
</dbReference>
<dbReference type="GO" id="GO:0004742">
    <property type="term" value="F:dihydrolipoyllysine-residue acetyltransferase activity"/>
    <property type="evidence" value="ECO:0007669"/>
    <property type="project" value="UniProtKB-UniRule"/>
</dbReference>
<evidence type="ECO:0000259" key="11">
    <source>
        <dbReference type="PROSITE" id="PS50968"/>
    </source>
</evidence>
<evidence type="ECO:0000313" key="13">
    <source>
        <dbReference type="EMBL" id="MAH62917.1"/>
    </source>
</evidence>
<evidence type="ECO:0000256" key="6">
    <source>
        <dbReference type="ARBA" id="ARBA00023315"/>
    </source>
</evidence>
<dbReference type="SUPFAM" id="SSF51230">
    <property type="entry name" value="Single hybrid motif"/>
    <property type="match status" value="2"/>
</dbReference>
<dbReference type="Pfam" id="PF00364">
    <property type="entry name" value="Biotin_lipoyl"/>
    <property type="match status" value="2"/>
</dbReference>
<organism evidence="13 14">
    <name type="scientific">SAR324 cluster bacterium</name>
    <dbReference type="NCBI Taxonomy" id="2024889"/>
    <lineage>
        <taxon>Bacteria</taxon>
        <taxon>Deltaproteobacteria</taxon>
        <taxon>SAR324 cluster</taxon>
    </lineage>
</organism>
<dbReference type="Proteomes" id="UP000226525">
    <property type="component" value="Unassembled WGS sequence"/>
</dbReference>
<dbReference type="InterPro" id="IPR004167">
    <property type="entry name" value="PSBD"/>
</dbReference>